<keyword evidence="1 5" id="KW-0436">Ligase</keyword>
<evidence type="ECO:0000256" key="3">
    <source>
        <dbReference type="ARBA" id="ARBA00022840"/>
    </source>
</evidence>
<evidence type="ECO:0000313" key="5">
    <source>
        <dbReference type="EMBL" id="KAK3256747.1"/>
    </source>
</evidence>
<sequence>MRGNACQVFEEVVESTLRQPTFVLEHPLEISPLAKPHRSKPGVTERFELFIQGRELANSFSELTDPIDQRERLVAQVSTHAATGGGKESKDDAGYEVKVDEDFLTALEFGMPPTGGMGLGVDRLVMLMTNSASIRDVIAFPVLKS</sequence>
<dbReference type="GO" id="GO:0006430">
    <property type="term" value="P:lysyl-tRNA aminoacylation"/>
    <property type="evidence" value="ECO:0007669"/>
    <property type="project" value="TreeGrafter"/>
</dbReference>
<dbReference type="PANTHER" id="PTHR42918">
    <property type="entry name" value="LYSYL-TRNA SYNTHETASE"/>
    <property type="match status" value="1"/>
</dbReference>
<dbReference type="GO" id="GO:0005524">
    <property type="term" value="F:ATP binding"/>
    <property type="evidence" value="ECO:0007669"/>
    <property type="project" value="InterPro"/>
</dbReference>
<feature type="domain" description="Aminoacyl-transfer RNA synthetases class-II family profile" evidence="4">
    <location>
        <begin position="7"/>
        <end position="141"/>
    </location>
</feature>
<keyword evidence="6" id="KW-1185">Reference proteome</keyword>
<name>A0AAE0FBM7_9CHLO</name>
<dbReference type="Proteomes" id="UP001190700">
    <property type="component" value="Unassembled WGS sequence"/>
</dbReference>
<evidence type="ECO:0000256" key="1">
    <source>
        <dbReference type="ARBA" id="ARBA00022598"/>
    </source>
</evidence>
<dbReference type="GO" id="GO:0004824">
    <property type="term" value="F:lysine-tRNA ligase activity"/>
    <property type="evidence" value="ECO:0007669"/>
    <property type="project" value="TreeGrafter"/>
</dbReference>
<protein>
    <submittedName>
        <fullName evidence="5">Lysine--tRNA ligase, chloroplastic/mitochondrial</fullName>
    </submittedName>
</protein>
<dbReference type="Gene3D" id="3.30.930.10">
    <property type="entry name" value="Bira Bifunctional Protein, Domain 2"/>
    <property type="match status" value="1"/>
</dbReference>
<reference evidence="5 6" key="1">
    <citation type="journal article" date="2015" name="Genome Biol. Evol.">
        <title>Comparative Genomics of a Bacterivorous Green Alga Reveals Evolutionary Causalities and Consequences of Phago-Mixotrophic Mode of Nutrition.</title>
        <authorList>
            <person name="Burns J.A."/>
            <person name="Paasch A."/>
            <person name="Narechania A."/>
            <person name="Kim E."/>
        </authorList>
    </citation>
    <scope>NUCLEOTIDE SEQUENCE [LARGE SCALE GENOMIC DNA]</scope>
    <source>
        <strain evidence="5 6">PLY_AMNH</strain>
    </source>
</reference>
<evidence type="ECO:0000256" key="2">
    <source>
        <dbReference type="ARBA" id="ARBA00022741"/>
    </source>
</evidence>
<proteinExistence type="predicted"/>
<dbReference type="InterPro" id="IPR006195">
    <property type="entry name" value="aa-tRNA-synth_II"/>
</dbReference>
<keyword evidence="2" id="KW-0547">Nucleotide-binding</keyword>
<dbReference type="PROSITE" id="PS50862">
    <property type="entry name" value="AA_TRNA_LIGASE_II"/>
    <property type="match status" value="1"/>
</dbReference>
<dbReference type="Pfam" id="PF00152">
    <property type="entry name" value="tRNA-synt_2"/>
    <property type="match status" value="1"/>
</dbReference>
<evidence type="ECO:0000259" key="4">
    <source>
        <dbReference type="PROSITE" id="PS50862"/>
    </source>
</evidence>
<evidence type="ECO:0000313" key="6">
    <source>
        <dbReference type="Proteomes" id="UP001190700"/>
    </source>
</evidence>
<dbReference type="SUPFAM" id="SSF55681">
    <property type="entry name" value="Class II aaRS and biotin synthetases"/>
    <property type="match status" value="1"/>
</dbReference>
<comment type="caution">
    <text evidence="5">The sequence shown here is derived from an EMBL/GenBank/DDBJ whole genome shotgun (WGS) entry which is preliminary data.</text>
</comment>
<dbReference type="InterPro" id="IPR045864">
    <property type="entry name" value="aa-tRNA-synth_II/BPL/LPL"/>
</dbReference>
<dbReference type="AlphaFoldDB" id="A0AAE0FBM7"/>
<accession>A0AAE0FBM7</accession>
<dbReference type="GO" id="GO:0000049">
    <property type="term" value="F:tRNA binding"/>
    <property type="evidence" value="ECO:0007669"/>
    <property type="project" value="TreeGrafter"/>
</dbReference>
<dbReference type="GO" id="GO:0005829">
    <property type="term" value="C:cytosol"/>
    <property type="evidence" value="ECO:0007669"/>
    <property type="project" value="TreeGrafter"/>
</dbReference>
<gene>
    <name evidence="5" type="ORF">CYMTET_34131</name>
</gene>
<dbReference type="PANTHER" id="PTHR42918:SF15">
    <property type="entry name" value="LYSINE--TRNA LIGASE, CHLOROPLASTIC_MITOCHONDRIAL"/>
    <property type="match status" value="1"/>
</dbReference>
<dbReference type="EMBL" id="LGRX02021375">
    <property type="protein sequence ID" value="KAK3256747.1"/>
    <property type="molecule type" value="Genomic_DNA"/>
</dbReference>
<dbReference type="InterPro" id="IPR004364">
    <property type="entry name" value="Aa-tRNA-synt_II"/>
</dbReference>
<organism evidence="5 6">
    <name type="scientific">Cymbomonas tetramitiformis</name>
    <dbReference type="NCBI Taxonomy" id="36881"/>
    <lineage>
        <taxon>Eukaryota</taxon>
        <taxon>Viridiplantae</taxon>
        <taxon>Chlorophyta</taxon>
        <taxon>Pyramimonadophyceae</taxon>
        <taxon>Pyramimonadales</taxon>
        <taxon>Pyramimonadaceae</taxon>
        <taxon>Cymbomonas</taxon>
    </lineage>
</organism>
<keyword evidence="3" id="KW-0067">ATP-binding</keyword>